<dbReference type="Gene3D" id="3.80.10.10">
    <property type="entry name" value="Ribonuclease Inhibitor"/>
    <property type="match status" value="1"/>
</dbReference>
<keyword evidence="2" id="KW-0677">Repeat</keyword>
<accession>A0A1Y1XBN8</accession>
<dbReference type="AlphaFoldDB" id="A0A1Y1XBN8"/>
<reference evidence="3 4" key="2">
    <citation type="submission" date="2016-08" db="EMBL/GenBank/DDBJ databases">
        <title>Pervasive Adenine N6-methylation of Active Genes in Fungi.</title>
        <authorList>
            <consortium name="DOE Joint Genome Institute"/>
            <person name="Mondo S.J."/>
            <person name="Dannebaum R.O."/>
            <person name="Kuo R.C."/>
            <person name="Labutti K."/>
            <person name="Haridas S."/>
            <person name="Kuo A."/>
            <person name="Salamov A."/>
            <person name="Ahrendt S.R."/>
            <person name="Lipzen A."/>
            <person name="Sullivan W."/>
            <person name="Andreopoulos W.B."/>
            <person name="Clum A."/>
            <person name="Lindquist E."/>
            <person name="Daum C."/>
            <person name="Ramamoorthy G.K."/>
            <person name="Gryganskyi A."/>
            <person name="Culley D."/>
            <person name="Magnuson J.K."/>
            <person name="James T.Y."/>
            <person name="O'Malley M.A."/>
            <person name="Stajich J.E."/>
            <person name="Spatafora J.W."/>
            <person name="Visel A."/>
            <person name="Grigoriev I.V."/>
        </authorList>
    </citation>
    <scope>NUCLEOTIDE SEQUENCE [LARGE SCALE GENOMIC DNA]</scope>
    <source>
        <strain evidence="3 4">S4</strain>
    </source>
</reference>
<evidence type="ECO:0000313" key="4">
    <source>
        <dbReference type="Proteomes" id="UP000193944"/>
    </source>
</evidence>
<dbReference type="OrthoDB" id="5584805at2759"/>
<dbReference type="STRING" id="1754192.A0A1Y1XBN8"/>
<dbReference type="PANTHER" id="PTHR48051">
    <property type="match status" value="1"/>
</dbReference>
<evidence type="ECO:0000313" key="3">
    <source>
        <dbReference type="EMBL" id="ORX83133.1"/>
    </source>
</evidence>
<dbReference type="Proteomes" id="UP000193944">
    <property type="component" value="Unassembled WGS sequence"/>
</dbReference>
<dbReference type="Pfam" id="PF00560">
    <property type="entry name" value="LRR_1"/>
    <property type="match status" value="1"/>
</dbReference>
<evidence type="ECO:0000256" key="1">
    <source>
        <dbReference type="ARBA" id="ARBA00022614"/>
    </source>
</evidence>
<dbReference type="PROSITE" id="PS51450">
    <property type="entry name" value="LRR"/>
    <property type="match status" value="1"/>
</dbReference>
<reference evidence="3 4" key="1">
    <citation type="submission" date="2016-08" db="EMBL/GenBank/DDBJ databases">
        <title>A Parts List for Fungal Cellulosomes Revealed by Comparative Genomics.</title>
        <authorList>
            <consortium name="DOE Joint Genome Institute"/>
            <person name="Haitjema C.H."/>
            <person name="Gilmore S.P."/>
            <person name="Henske J.K."/>
            <person name="Solomon K.V."/>
            <person name="De Groot R."/>
            <person name="Kuo A."/>
            <person name="Mondo S.J."/>
            <person name="Salamov A.A."/>
            <person name="Labutti K."/>
            <person name="Zhao Z."/>
            <person name="Chiniquy J."/>
            <person name="Barry K."/>
            <person name="Brewer H.M."/>
            <person name="Purvine S.O."/>
            <person name="Wright A.T."/>
            <person name="Boxma B."/>
            <person name="Van Alen T."/>
            <person name="Hackstein J.H."/>
            <person name="Baker S.E."/>
            <person name="Grigoriev I.V."/>
            <person name="O'Malley M.A."/>
        </authorList>
    </citation>
    <scope>NUCLEOTIDE SEQUENCE [LARGE SCALE GENOMIC DNA]</scope>
    <source>
        <strain evidence="3 4">S4</strain>
    </source>
</reference>
<gene>
    <name evidence="3" type="ORF">BCR32DRAFT_278288</name>
</gene>
<dbReference type="InterPro" id="IPR032675">
    <property type="entry name" value="LRR_dom_sf"/>
</dbReference>
<dbReference type="InterPro" id="IPR050216">
    <property type="entry name" value="LRR_domain-containing"/>
</dbReference>
<dbReference type="GO" id="GO:0005737">
    <property type="term" value="C:cytoplasm"/>
    <property type="evidence" value="ECO:0007669"/>
    <property type="project" value="TreeGrafter"/>
</dbReference>
<keyword evidence="4" id="KW-1185">Reference proteome</keyword>
<keyword evidence="1" id="KW-0433">Leucine-rich repeat</keyword>
<evidence type="ECO:0000256" key="2">
    <source>
        <dbReference type="ARBA" id="ARBA00022737"/>
    </source>
</evidence>
<dbReference type="SMART" id="SM00369">
    <property type="entry name" value="LRR_TYP"/>
    <property type="match status" value="2"/>
</dbReference>
<comment type="caution">
    <text evidence="3">The sequence shown here is derived from an EMBL/GenBank/DDBJ whole genome shotgun (WGS) entry which is preliminary data.</text>
</comment>
<dbReference type="InterPro" id="IPR003591">
    <property type="entry name" value="Leu-rich_rpt_typical-subtyp"/>
</dbReference>
<dbReference type="PANTHER" id="PTHR48051:SF1">
    <property type="entry name" value="RAS SUPPRESSOR PROTEIN 1"/>
    <property type="match status" value="1"/>
</dbReference>
<dbReference type="InterPro" id="IPR001611">
    <property type="entry name" value="Leu-rich_rpt"/>
</dbReference>
<name>A0A1Y1XBN8_9FUNG</name>
<organism evidence="3 4">
    <name type="scientific">Anaeromyces robustus</name>
    <dbReference type="NCBI Taxonomy" id="1754192"/>
    <lineage>
        <taxon>Eukaryota</taxon>
        <taxon>Fungi</taxon>
        <taxon>Fungi incertae sedis</taxon>
        <taxon>Chytridiomycota</taxon>
        <taxon>Chytridiomycota incertae sedis</taxon>
        <taxon>Neocallimastigomycetes</taxon>
        <taxon>Neocallimastigales</taxon>
        <taxon>Neocallimastigaceae</taxon>
        <taxon>Anaeromyces</taxon>
    </lineage>
</organism>
<dbReference type="EMBL" id="MCFG01000079">
    <property type="protein sequence ID" value="ORX83133.1"/>
    <property type="molecule type" value="Genomic_DNA"/>
</dbReference>
<proteinExistence type="predicted"/>
<evidence type="ECO:0008006" key="5">
    <source>
        <dbReference type="Google" id="ProtNLM"/>
    </source>
</evidence>
<sequence length="119" mass="13711">MEGGFQDFKDIDHNIGINGIDDNKKILSLKVNALEIIPKEIGNLMNLNFIGFSQNSLKSIPEEIYCLKKLKNISYNKIEEIPKEIACLENLERLYLNDNELKDIPKKIETLNKFNSNKN</sequence>
<protein>
    <recommendedName>
        <fullName evidence="5">L domain-like protein</fullName>
    </recommendedName>
</protein>
<dbReference type="SUPFAM" id="SSF52058">
    <property type="entry name" value="L domain-like"/>
    <property type="match status" value="1"/>
</dbReference>